<dbReference type="EMBL" id="CM047738">
    <property type="protein sequence ID" value="KAJ0045765.1"/>
    <property type="molecule type" value="Genomic_DNA"/>
</dbReference>
<protein>
    <submittedName>
        <fullName evidence="1">Uncharacterized protein</fullName>
    </submittedName>
</protein>
<comment type="caution">
    <text evidence="1">The sequence shown here is derived from an EMBL/GenBank/DDBJ whole genome shotgun (WGS) entry which is preliminary data.</text>
</comment>
<reference evidence="2" key="1">
    <citation type="journal article" date="2023" name="G3 (Bethesda)">
        <title>Genome assembly and association tests identify interacting loci associated with vigor, precocity, and sex in interspecific pistachio rootstocks.</title>
        <authorList>
            <person name="Palmer W."/>
            <person name="Jacygrad E."/>
            <person name="Sagayaradj S."/>
            <person name="Cavanaugh K."/>
            <person name="Han R."/>
            <person name="Bertier L."/>
            <person name="Beede B."/>
            <person name="Kafkas S."/>
            <person name="Golino D."/>
            <person name="Preece J."/>
            <person name="Michelmore R."/>
        </authorList>
    </citation>
    <scope>NUCLEOTIDE SEQUENCE [LARGE SCALE GENOMIC DNA]</scope>
</reference>
<organism evidence="1 2">
    <name type="scientific">Pistacia integerrima</name>
    <dbReference type="NCBI Taxonomy" id="434235"/>
    <lineage>
        <taxon>Eukaryota</taxon>
        <taxon>Viridiplantae</taxon>
        <taxon>Streptophyta</taxon>
        <taxon>Embryophyta</taxon>
        <taxon>Tracheophyta</taxon>
        <taxon>Spermatophyta</taxon>
        <taxon>Magnoliopsida</taxon>
        <taxon>eudicotyledons</taxon>
        <taxon>Gunneridae</taxon>
        <taxon>Pentapetalae</taxon>
        <taxon>rosids</taxon>
        <taxon>malvids</taxon>
        <taxon>Sapindales</taxon>
        <taxon>Anacardiaceae</taxon>
        <taxon>Pistacia</taxon>
    </lineage>
</organism>
<keyword evidence="2" id="KW-1185">Reference proteome</keyword>
<accession>A0ACC0Z3M6</accession>
<name>A0ACC0Z3M6_9ROSI</name>
<sequence>MLMQDSKPLLLSNLRTTKMNDDVLAIAVSADAKYIAATLLDCTVKFELLLTLEGHHADVWCLAISNSGDYIVTGSHDRSIRHWDRTEKPISLRYFLVSEYYSDNVEEKEKRLEEMFEYDLDNAIENRYAPKEEPPEEGAVALAGKKTQETLQRIDLVIEALDIAKKNWIVLLNMRYKPLQHLSEKKELLCTEEETRGNVAEFQPDIRMLGLSPSHYVLRTLSNVKTNDLEQTLLALPFANALKLLSHLKDWASNPDKVILFALWNI</sequence>
<dbReference type="Proteomes" id="UP001163603">
    <property type="component" value="Chromosome 3"/>
</dbReference>
<gene>
    <name evidence="1" type="ORF">Pint_05696</name>
</gene>
<evidence type="ECO:0000313" key="2">
    <source>
        <dbReference type="Proteomes" id="UP001163603"/>
    </source>
</evidence>
<proteinExistence type="predicted"/>
<evidence type="ECO:0000313" key="1">
    <source>
        <dbReference type="EMBL" id="KAJ0045765.1"/>
    </source>
</evidence>